<keyword evidence="2" id="KW-1185">Reference proteome</keyword>
<dbReference type="OrthoDB" id="273514at2"/>
<dbReference type="RefSeq" id="WP_127727335.1">
    <property type="nucleotide sequence ID" value="NZ_SACP01000002.1"/>
</dbReference>
<dbReference type="Proteomes" id="UP000286997">
    <property type="component" value="Unassembled WGS sequence"/>
</dbReference>
<proteinExistence type="predicted"/>
<organism evidence="1 2">
    <name type="scientific">Methylobacterium oryzihabitans</name>
    <dbReference type="NCBI Taxonomy" id="2499852"/>
    <lineage>
        <taxon>Bacteria</taxon>
        <taxon>Pseudomonadati</taxon>
        <taxon>Pseudomonadota</taxon>
        <taxon>Alphaproteobacteria</taxon>
        <taxon>Hyphomicrobiales</taxon>
        <taxon>Methylobacteriaceae</taxon>
        <taxon>Methylobacterium</taxon>
    </lineage>
</organism>
<sequence length="155" mass="16857">MSTRDSGPIHAFLAGRGRDGRGRLLAEVLAFDDRRLEAVHDFVQWLFPLPEASRAVPGAPVLDPAQAAAIRADPAALAGLRAARDRMARFYAGTDHWLVAHDHNHLRITRILASLRDLVGPDEARAFHDAVAARNRAAGGPVNRDSLAFWVRACG</sequence>
<dbReference type="AlphaFoldDB" id="A0A3S2VCB5"/>
<accession>A0A3S2VCB5</accession>
<comment type="caution">
    <text evidence="1">The sequence shown here is derived from an EMBL/GenBank/DDBJ whole genome shotgun (WGS) entry which is preliminary data.</text>
</comment>
<evidence type="ECO:0000313" key="1">
    <source>
        <dbReference type="EMBL" id="RVU21115.1"/>
    </source>
</evidence>
<evidence type="ECO:0000313" key="2">
    <source>
        <dbReference type="Proteomes" id="UP000286997"/>
    </source>
</evidence>
<dbReference type="EMBL" id="SACP01000002">
    <property type="protein sequence ID" value="RVU21115.1"/>
    <property type="molecule type" value="Genomic_DNA"/>
</dbReference>
<evidence type="ECO:0008006" key="3">
    <source>
        <dbReference type="Google" id="ProtNLM"/>
    </source>
</evidence>
<protein>
    <recommendedName>
        <fullName evidence="3">Opioid growth factor receptor (OGFr) conserved domain-containing protein</fullName>
    </recommendedName>
</protein>
<gene>
    <name evidence="1" type="ORF">EOE48_03185</name>
</gene>
<reference evidence="1 2" key="1">
    <citation type="submission" date="2019-01" db="EMBL/GenBank/DDBJ databases">
        <authorList>
            <person name="Chen W.-M."/>
        </authorList>
    </citation>
    <scope>NUCLEOTIDE SEQUENCE [LARGE SCALE GENOMIC DNA]</scope>
    <source>
        <strain evidence="1 2">TER-1</strain>
    </source>
</reference>
<name>A0A3S2VCB5_9HYPH</name>